<dbReference type="InterPro" id="IPR027417">
    <property type="entry name" value="P-loop_NTPase"/>
</dbReference>
<evidence type="ECO:0000259" key="5">
    <source>
        <dbReference type="PROSITE" id="PS50893"/>
    </source>
</evidence>
<dbReference type="GO" id="GO:0055085">
    <property type="term" value="P:transmembrane transport"/>
    <property type="evidence" value="ECO:0007669"/>
    <property type="project" value="UniProtKB-ARBA"/>
</dbReference>
<dbReference type="Pfam" id="PF00005">
    <property type="entry name" value="ABC_tran"/>
    <property type="match status" value="1"/>
</dbReference>
<comment type="caution">
    <text evidence="6">The sequence shown here is derived from an EMBL/GenBank/DDBJ whole genome shotgun (WGS) entry which is preliminary data.</text>
</comment>
<dbReference type="CDD" id="cd03257">
    <property type="entry name" value="ABC_NikE_OppD_transporters"/>
    <property type="match status" value="1"/>
</dbReference>
<dbReference type="GO" id="GO:0005524">
    <property type="term" value="F:ATP binding"/>
    <property type="evidence" value="ECO:0007669"/>
    <property type="project" value="UniProtKB-KW"/>
</dbReference>
<evidence type="ECO:0000256" key="3">
    <source>
        <dbReference type="ARBA" id="ARBA00022741"/>
    </source>
</evidence>
<dbReference type="SUPFAM" id="SSF52540">
    <property type="entry name" value="P-loop containing nucleoside triphosphate hydrolases"/>
    <property type="match status" value="1"/>
</dbReference>
<evidence type="ECO:0000256" key="4">
    <source>
        <dbReference type="ARBA" id="ARBA00022840"/>
    </source>
</evidence>
<dbReference type="InterPro" id="IPR003439">
    <property type="entry name" value="ABC_transporter-like_ATP-bd"/>
</dbReference>
<evidence type="ECO:0000256" key="2">
    <source>
        <dbReference type="ARBA" id="ARBA00022448"/>
    </source>
</evidence>
<organism evidence="6 7">
    <name type="scientific">Devosia epidermidihirudinis</name>
    <dbReference type="NCBI Taxonomy" id="1293439"/>
    <lineage>
        <taxon>Bacteria</taxon>
        <taxon>Pseudomonadati</taxon>
        <taxon>Pseudomonadota</taxon>
        <taxon>Alphaproteobacteria</taxon>
        <taxon>Hyphomicrobiales</taxon>
        <taxon>Devosiaceae</taxon>
        <taxon>Devosia</taxon>
    </lineage>
</organism>
<sequence>MQRTSLFAPPSSFKVLDSIDFDVCAGEAVGLVGESGAGKTTLTRILIGMERPQQGRLIFEGNDVWSATPAERERFRRSVQMVLQNPRSSLDPRMRIGTALLEPMRSLRIEGDHIKRLHEVLEQVGLDKSALERFPHEFSGGQLQRIAIARALMPNPRVLVADEPVSALDVSIQAQVLNLLRDLVRDLNLGLVFIAHDLSVVAYTTSRVSVIAAGRIVEVGQPVELFTRPTAAATRNLVDAVLTVEAGLEGKAL</sequence>
<gene>
    <name evidence="6" type="ORF">WH87_08060</name>
</gene>
<keyword evidence="3" id="KW-0547">Nucleotide-binding</keyword>
<dbReference type="PROSITE" id="PS00211">
    <property type="entry name" value="ABC_TRANSPORTER_1"/>
    <property type="match status" value="1"/>
</dbReference>
<keyword evidence="7" id="KW-1185">Reference proteome</keyword>
<protein>
    <submittedName>
        <fullName evidence="6">Peptide ABC transporter ATP-binding protein</fullName>
    </submittedName>
</protein>
<evidence type="ECO:0000313" key="7">
    <source>
        <dbReference type="Proteomes" id="UP000033411"/>
    </source>
</evidence>
<keyword evidence="2" id="KW-0813">Transport</keyword>
<evidence type="ECO:0000313" key="6">
    <source>
        <dbReference type="EMBL" id="KKC38901.1"/>
    </source>
</evidence>
<name>A0A0F5QDU9_9HYPH</name>
<dbReference type="InterPro" id="IPR050319">
    <property type="entry name" value="ABC_transp_ATP-bind"/>
</dbReference>
<dbReference type="Proteomes" id="UP000033411">
    <property type="component" value="Unassembled WGS sequence"/>
</dbReference>
<dbReference type="PANTHER" id="PTHR43776:SF7">
    <property type="entry name" value="D,D-DIPEPTIDE TRANSPORT ATP-BINDING PROTEIN DDPF-RELATED"/>
    <property type="match status" value="1"/>
</dbReference>
<accession>A0A0F5QDU9</accession>
<dbReference type="STRING" id="1293439.WH87_08060"/>
<comment type="similarity">
    <text evidence="1">Belongs to the ABC transporter superfamily.</text>
</comment>
<reference evidence="6 7" key="1">
    <citation type="submission" date="2015-03" db="EMBL/GenBank/DDBJ databases">
        <authorList>
            <person name="Lepp D."/>
            <person name="Hassan Y.I."/>
            <person name="Li X.-Z."/>
            <person name="Zhou T."/>
        </authorList>
    </citation>
    <scope>NUCLEOTIDE SEQUENCE [LARGE SCALE GENOMIC DNA]</scope>
    <source>
        <strain evidence="6 7">E84</strain>
    </source>
</reference>
<dbReference type="SMART" id="SM00382">
    <property type="entry name" value="AAA"/>
    <property type="match status" value="1"/>
</dbReference>
<dbReference type="PATRIC" id="fig|1293439.3.peg.1182"/>
<feature type="domain" description="ABC transporter" evidence="5">
    <location>
        <begin position="1"/>
        <end position="238"/>
    </location>
</feature>
<dbReference type="InterPro" id="IPR003593">
    <property type="entry name" value="AAA+_ATPase"/>
</dbReference>
<proteinExistence type="inferred from homology"/>
<dbReference type="InterPro" id="IPR017871">
    <property type="entry name" value="ABC_transporter-like_CS"/>
</dbReference>
<dbReference type="PANTHER" id="PTHR43776">
    <property type="entry name" value="TRANSPORT ATP-BINDING PROTEIN"/>
    <property type="match status" value="1"/>
</dbReference>
<dbReference type="Gene3D" id="3.40.50.300">
    <property type="entry name" value="P-loop containing nucleotide triphosphate hydrolases"/>
    <property type="match status" value="1"/>
</dbReference>
<dbReference type="EMBL" id="LANJ01000012">
    <property type="protein sequence ID" value="KKC38901.1"/>
    <property type="molecule type" value="Genomic_DNA"/>
</dbReference>
<dbReference type="AlphaFoldDB" id="A0A0F5QDU9"/>
<evidence type="ECO:0000256" key="1">
    <source>
        <dbReference type="ARBA" id="ARBA00005417"/>
    </source>
</evidence>
<dbReference type="GO" id="GO:0016887">
    <property type="term" value="F:ATP hydrolysis activity"/>
    <property type="evidence" value="ECO:0007669"/>
    <property type="project" value="InterPro"/>
</dbReference>
<dbReference type="PROSITE" id="PS50893">
    <property type="entry name" value="ABC_TRANSPORTER_2"/>
    <property type="match status" value="1"/>
</dbReference>
<keyword evidence="4 6" id="KW-0067">ATP-binding</keyword>